<dbReference type="AlphaFoldDB" id="A0A5N6NB42"/>
<dbReference type="PANTHER" id="PTHR11017:SF340">
    <property type="entry name" value="NB-ARC-RELATED"/>
    <property type="match status" value="1"/>
</dbReference>
<evidence type="ECO:0000313" key="6">
    <source>
        <dbReference type="Proteomes" id="UP000326396"/>
    </source>
</evidence>
<dbReference type="InterPro" id="IPR027417">
    <property type="entry name" value="P-loop_NTPase"/>
</dbReference>
<evidence type="ECO:0000256" key="2">
    <source>
        <dbReference type="ARBA" id="ARBA00022737"/>
    </source>
</evidence>
<feature type="domain" description="Disease resistance protein Roq1-like winged-helix" evidence="4">
    <location>
        <begin position="273"/>
        <end position="338"/>
    </location>
</feature>
<dbReference type="InterPro" id="IPR044974">
    <property type="entry name" value="Disease_R_plants"/>
</dbReference>
<evidence type="ECO:0000313" key="5">
    <source>
        <dbReference type="EMBL" id="KAD4585081.1"/>
    </source>
</evidence>
<keyword evidence="1" id="KW-0433">Leucine-rich repeat</keyword>
<dbReference type="Gene3D" id="3.40.50.300">
    <property type="entry name" value="P-loop containing nucleotide triphosphate hydrolases"/>
    <property type="match status" value="1"/>
</dbReference>
<dbReference type="EMBL" id="SZYD01000012">
    <property type="protein sequence ID" value="KAD4585081.1"/>
    <property type="molecule type" value="Genomic_DNA"/>
</dbReference>
<dbReference type="PRINTS" id="PR00364">
    <property type="entry name" value="DISEASERSIST"/>
</dbReference>
<dbReference type="Gene3D" id="3.80.10.10">
    <property type="entry name" value="Ribonuclease Inhibitor"/>
    <property type="match status" value="2"/>
</dbReference>
<keyword evidence="2" id="KW-0677">Repeat</keyword>
<dbReference type="GO" id="GO:0043531">
    <property type="term" value="F:ADP binding"/>
    <property type="evidence" value="ECO:0007669"/>
    <property type="project" value="InterPro"/>
</dbReference>
<organism evidence="5 6">
    <name type="scientific">Mikania micrantha</name>
    <name type="common">bitter vine</name>
    <dbReference type="NCBI Taxonomy" id="192012"/>
    <lineage>
        <taxon>Eukaryota</taxon>
        <taxon>Viridiplantae</taxon>
        <taxon>Streptophyta</taxon>
        <taxon>Embryophyta</taxon>
        <taxon>Tracheophyta</taxon>
        <taxon>Spermatophyta</taxon>
        <taxon>Magnoliopsida</taxon>
        <taxon>eudicotyledons</taxon>
        <taxon>Gunneridae</taxon>
        <taxon>Pentapetalae</taxon>
        <taxon>asterids</taxon>
        <taxon>campanulids</taxon>
        <taxon>Asterales</taxon>
        <taxon>Asteraceae</taxon>
        <taxon>Asteroideae</taxon>
        <taxon>Heliantheae alliance</taxon>
        <taxon>Eupatorieae</taxon>
        <taxon>Mikania</taxon>
    </lineage>
</organism>
<dbReference type="Proteomes" id="UP000326396">
    <property type="component" value="Linkage Group LG2"/>
</dbReference>
<dbReference type="InterPro" id="IPR002182">
    <property type="entry name" value="NB-ARC"/>
</dbReference>
<dbReference type="InterPro" id="IPR032675">
    <property type="entry name" value="LRR_dom_sf"/>
</dbReference>
<dbReference type="InterPro" id="IPR058192">
    <property type="entry name" value="WHD_ROQ1-like"/>
</dbReference>
<name>A0A5N6NB42_9ASTR</name>
<dbReference type="OrthoDB" id="1720901at2759"/>
<evidence type="ECO:0000256" key="1">
    <source>
        <dbReference type="ARBA" id="ARBA00022614"/>
    </source>
</evidence>
<feature type="domain" description="NB-ARC" evidence="3">
    <location>
        <begin position="42"/>
        <end position="204"/>
    </location>
</feature>
<dbReference type="InterPro" id="IPR042197">
    <property type="entry name" value="Apaf_helical"/>
</dbReference>
<dbReference type="GO" id="GO:0006952">
    <property type="term" value="P:defense response"/>
    <property type="evidence" value="ECO:0007669"/>
    <property type="project" value="InterPro"/>
</dbReference>
<keyword evidence="6" id="KW-1185">Reference proteome</keyword>
<evidence type="ECO:0000259" key="3">
    <source>
        <dbReference type="Pfam" id="PF00931"/>
    </source>
</evidence>
<dbReference type="SUPFAM" id="SSF52058">
    <property type="entry name" value="L domain-like"/>
    <property type="match status" value="1"/>
</dbReference>
<proteinExistence type="predicted"/>
<protein>
    <submittedName>
        <fullName evidence="5">Uncharacterized protein</fullName>
    </submittedName>
</protein>
<sequence>MRHESKAIKEIVDTILNTLFPLNSKADEDLVGMKTRLQYLKPRLEIGSDGVRMVGIWGVGGGGKTTLANSLYTEISQYFQGHCIVENIREESSKHGLNKLQGNMISALFKKETPIYSVLEGKNMIKNMLRGRKVLLILDDVDKLDQLEALAGKHDWFGSGSRIIITTRNEHLLRTHKVDEVCHVQLLSSDEAMQLFNRHAYNEKVYIGDYETLSSRVVSYAAGLPLALKVLGSFLYDKTKDGWISTLDRLKDIPETAIVEKLKISYDGLKNVEKELFLDIACFFRRSYKARTMEMLEACDFHPEIGIEVLRQKALISIVDGRFDMHDLVQEMGHYIVRGEYPNNPDKHSRIWKRKEIHNMLFEDATMENNKIEAVKYDDYEDGLAAKSNYDASQLCKIVSNIKKLRYLEVRIGDTTNVEVEGPAFLSNELRYFIWEGYPARSPFPDGFQLVKLVVLKLEKSFQKEVWKGCKHLPHLKVLQLCYMKKLIRTPNFDGLPCLQKLTLIHCHELEEIHKSLGNHTSLQYVSVSYCIKLRMFPSITHMKNLKNLEIKVCPKILEFPKIHANMESLVELSIECTEIDVFPSSIGEHCTNLISLQLGSSNNLKSINVNFDALKHLKELQLNTLRHVEIPSSIIELSNLQELTLSFIEFSRLGFSLSQLTQLKYLNVSYCEKLLELPELPSSLTTLLAVGCKSLKTFGDCYKNCRWLCAVSLRGGSIINDGDRLLESMLEASMAIENHYMFLYLKDILMVKGLTPQLVRGNRCRLQLPENWWNEFSGFLMCGVMSRFYVNIFTRISKNEEMNGMDSEHDVFWEETDADAGNYNSWVAYVSFGWLRQTAWWDQTCKALTFETGDDRRWGRCFGVRLIEKKRKSGLTETSTIYSSGHAPYLKIEHHSPSAIKISGFY</sequence>
<accession>A0A5N6NB42</accession>
<gene>
    <name evidence="5" type="ORF">E3N88_22682</name>
</gene>
<dbReference type="Pfam" id="PF00931">
    <property type="entry name" value="NB-ARC"/>
    <property type="match status" value="1"/>
</dbReference>
<dbReference type="PANTHER" id="PTHR11017">
    <property type="entry name" value="LEUCINE-RICH REPEAT-CONTAINING PROTEIN"/>
    <property type="match status" value="1"/>
</dbReference>
<dbReference type="SUPFAM" id="SSF52540">
    <property type="entry name" value="P-loop containing nucleoside triphosphate hydrolases"/>
    <property type="match status" value="1"/>
</dbReference>
<dbReference type="Gene3D" id="1.10.8.430">
    <property type="entry name" value="Helical domain of apoptotic protease-activating factors"/>
    <property type="match status" value="1"/>
</dbReference>
<reference evidence="5 6" key="1">
    <citation type="submission" date="2019-05" db="EMBL/GenBank/DDBJ databases">
        <title>Mikania micrantha, genome provides insights into the molecular mechanism of rapid growth.</title>
        <authorList>
            <person name="Liu B."/>
        </authorList>
    </citation>
    <scope>NUCLEOTIDE SEQUENCE [LARGE SCALE GENOMIC DNA]</scope>
    <source>
        <strain evidence="5">NLD-2019</strain>
        <tissue evidence="5">Leaf</tissue>
    </source>
</reference>
<comment type="caution">
    <text evidence="5">The sequence shown here is derived from an EMBL/GenBank/DDBJ whole genome shotgun (WGS) entry which is preliminary data.</text>
</comment>
<evidence type="ECO:0000259" key="4">
    <source>
        <dbReference type="Pfam" id="PF23282"/>
    </source>
</evidence>
<dbReference type="Pfam" id="PF23282">
    <property type="entry name" value="WHD_ROQ1"/>
    <property type="match status" value="1"/>
</dbReference>